<organism evidence="1 2">
    <name type="scientific">Panicum hallii var. hallii</name>
    <dbReference type="NCBI Taxonomy" id="1504633"/>
    <lineage>
        <taxon>Eukaryota</taxon>
        <taxon>Viridiplantae</taxon>
        <taxon>Streptophyta</taxon>
        <taxon>Embryophyta</taxon>
        <taxon>Tracheophyta</taxon>
        <taxon>Spermatophyta</taxon>
        <taxon>Magnoliopsida</taxon>
        <taxon>Liliopsida</taxon>
        <taxon>Poales</taxon>
        <taxon>Poaceae</taxon>
        <taxon>PACMAD clade</taxon>
        <taxon>Panicoideae</taxon>
        <taxon>Panicodae</taxon>
        <taxon>Paniceae</taxon>
        <taxon>Panicinae</taxon>
        <taxon>Panicum</taxon>
        <taxon>Panicum sect. Panicum</taxon>
    </lineage>
</organism>
<evidence type="ECO:0000313" key="2">
    <source>
        <dbReference type="Proteomes" id="UP000244336"/>
    </source>
</evidence>
<dbReference type="AlphaFoldDB" id="A0A2T7F5K1"/>
<protein>
    <submittedName>
        <fullName evidence="1">Uncharacterized protein</fullName>
    </submittedName>
</protein>
<reference evidence="1 2" key="1">
    <citation type="submission" date="2018-04" db="EMBL/GenBank/DDBJ databases">
        <title>WGS assembly of Panicum hallii var. hallii HAL2.</title>
        <authorList>
            <person name="Lovell J."/>
            <person name="Jenkins J."/>
            <person name="Lowry D."/>
            <person name="Mamidi S."/>
            <person name="Sreedasyam A."/>
            <person name="Weng X."/>
            <person name="Barry K."/>
            <person name="Bonette J."/>
            <person name="Campitelli B."/>
            <person name="Daum C."/>
            <person name="Gordon S."/>
            <person name="Gould B."/>
            <person name="Lipzen A."/>
            <person name="MacQueen A."/>
            <person name="Palacio-Mejia J."/>
            <person name="Plott C."/>
            <person name="Shakirov E."/>
            <person name="Shu S."/>
            <person name="Yoshinaga Y."/>
            <person name="Zane M."/>
            <person name="Rokhsar D."/>
            <person name="Grimwood J."/>
            <person name="Schmutz J."/>
            <person name="Juenger T."/>
        </authorList>
    </citation>
    <scope>NUCLEOTIDE SEQUENCE [LARGE SCALE GENOMIC DNA]</scope>
    <source>
        <strain evidence="2">cv. HAL2</strain>
    </source>
</reference>
<name>A0A2T7F5K1_9POAL</name>
<gene>
    <name evidence="1" type="ORF">GQ55_1G157900</name>
</gene>
<dbReference type="Gramene" id="PUZ75362">
    <property type="protein sequence ID" value="PUZ75362"/>
    <property type="gene ID" value="GQ55_1G157900"/>
</dbReference>
<evidence type="ECO:0000313" key="1">
    <source>
        <dbReference type="EMBL" id="PUZ75362.1"/>
    </source>
</evidence>
<dbReference type="Proteomes" id="UP000244336">
    <property type="component" value="Chromosome 1"/>
</dbReference>
<sequence>MANSEPTGRDRGACFDEEREMECSVVHHLIRSWKRRSLTIASMGFHVMGSSGDVVRRILTAVPKTTVKNLTKQLLGSYLMP</sequence>
<proteinExistence type="predicted"/>
<dbReference type="EMBL" id="CM009749">
    <property type="protein sequence ID" value="PUZ75362.1"/>
    <property type="molecule type" value="Genomic_DNA"/>
</dbReference>
<keyword evidence="2" id="KW-1185">Reference proteome</keyword>
<accession>A0A2T7F5K1</accession>